<dbReference type="InterPro" id="IPR010266">
    <property type="entry name" value="NnrS"/>
</dbReference>
<evidence type="ECO:0000313" key="3">
    <source>
        <dbReference type="Proteomes" id="UP000544872"/>
    </source>
</evidence>
<feature type="transmembrane region" description="Helical" evidence="1">
    <location>
        <begin position="272"/>
        <end position="296"/>
    </location>
</feature>
<keyword evidence="1" id="KW-1133">Transmembrane helix</keyword>
<dbReference type="AlphaFoldDB" id="A0A7X0DKX0"/>
<dbReference type="RefSeq" id="WP_184261620.1">
    <property type="nucleotide sequence ID" value="NZ_JACIIX010000002.1"/>
</dbReference>
<evidence type="ECO:0000256" key="1">
    <source>
        <dbReference type="SAM" id="Phobius"/>
    </source>
</evidence>
<proteinExistence type="predicted"/>
<dbReference type="Proteomes" id="UP000544872">
    <property type="component" value="Unassembled WGS sequence"/>
</dbReference>
<keyword evidence="3" id="KW-1185">Reference proteome</keyword>
<feature type="transmembrane region" description="Helical" evidence="1">
    <location>
        <begin position="62"/>
        <end position="80"/>
    </location>
</feature>
<feature type="transmembrane region" description="Helical" evidence="1">
    <location>
        <begin position="21"/>
        <end position="42"/>
    </location>
</feature>
<sequence length="401" mass="41753">MTSCPPPLQPDLFRRLSREGLRLFFPLAALHGALWPLLWVVAAGLSLPASRISPSLWHGSEMLLGTFGAALIGFLTTALPEWTGIPRWQGRRLGTLALLWAVGRLAGLIGSSPLGWLSGLADLAWLAALIWQAGQGWRRHPDRARAVLLWLAVLAGAAAALRWGLASGQEDLSRSALWAVSLSYLGLLGLVLARVSVPVTNLCLDPGETTTPFRPHPGRISLAPGLTALCLAASLAGMSPAVSAYLLIAAGAAFLDRCGETFVGPEFRRPELWGLCLSSAGAGTGLILTGAAGLGLPPPPVAGLHVALIGGLGMGVLMVFSIAGLFHTGRSLPFPRTVPALLLLTAGAAAARVLPDAGLMPHPPGPPYWPAATLWALALGGWLRLYLPLLLTPRGPDSGCG</sequence>
<comment type="caution">
    <text evidence="2">The sequence shown here is derived from an EMBL/GenBank/DDBJ whole genome shotgun (WGS) entry which is preliminary data.</text>
</comment>
<feature type="transmembrane region" description="Helical" evidence="1">
    <location>
        <begin position="92"/>
        <end position="110"/>
    </location>
</feature>
<keyword evidence="1" id="KW-0812">Transmembrane</keyword>
<organism evidence="2 3">
    <name type="scientific">Novispirillum itersonii</name>
    <name type="common">Aquaspirillum itersonii</name>
    <dbReference type="NCBI Taxonomy" id="189"/>
    <lineage>
        <taxon>Bacteria</taxon>
        <taxon>Pseudomonadati</taxon>
        <taxon>Pseudomonadota</taxon>
        <taxon>Alphaproteobacteria</taxon>
        <taxon>Rhodospirillales</taxon>
        <taxon>Novispirillaceae</taxon>
        <taxon>Novispirillum</taxon>
    </lineage>
</organism>
<feature type="transmembrane region" description="Helical" evidence="1">
    <location>
        <begin position="242"/>
        <end position="260"/>
    </location>
</feature>
<name>A0A7X0DKX0_NOVIT</name>
<feature type="transmembrane region" description="Helical" evidence="1">
    <location>
        <begin position="338"/>
        <end position="355"/>
    </location>
</feature>
<feature type="transmembrane region" description="Helical" evidence="1">
    <location>
        <begin position="367"/>
        <end position="387"/>
    </location>
</feature>
<dbReference type="Pfam" id="PF05940">
    <property type="entry name" value="NnrS"/>
    <property type="match status" value="1"/>
</dbReference>
<gene>
    <name evidence="2" type="ORF">FHS48_000788</name>
</gene>
<evidence type="ECO:0000313" key="2">
    <source>
        <dbReference type="EMBL" id="MBB6209386.1"/>
    </source>
</evidence>
<feature type="transmembrane region" description="Helical" evidence="1">
    <location>
        <begin position="146"/>
        <end position="165"/>
    </location>
</feature>
<keyword evidence="1" id="KW-0472">Membrane</keyword>
<accession>A0A7X0DKX0</accession>
<dbReference type="EMBL" id="JACIIX010000002">
    <property type="protein sequence ID" value="MBB6209386.1"/>
    <property type="molecule type" value="Genomic_DNA"/>
</dbReference>
<reference evidence="2 3" key="1">
    <citation type="submission" date="2020-08" db="EMBL/GenBank/DDBJ databases">
        <title>Genomic Encyclopedia of Type Strains, Phase IV (KMG-IV): sequencing the most valuable type-strain genomes for metagenomic binning, comparative biology and taxonomic classification.</title>
        <authorList>
            <person name="Goeker M."/>
        </authorList>
    </citation>
    <scope>NUCLEOTIDE SEQUENCE [LARGE SCALE GENOMIC DNA]</scope>
    <source>
        <strain evidence="2 3">DSM 11590</strain>
    </source>
</reference>
<feature type="transmembrane region" description="Helical" evidence="1">
    <location>
        <begin position="302"/>
        <end position="326"/>
    </location>
</feature>
<protein>
    <submittedName>
        <fullName evidence="2">Uncharacterized protein involved in response to NO</fullName>
    </submittedName>
</protein>
<feature type="transmembrane region" description="Helical" evidence="1">
    <location>
        <begin position="177"/>
        <end position="197"/>
    </location>
</feature>